<evidence type="ECO:0008006" key="4">
    <source>
        <dbReference type="Google" id="ProtNLM"/>
    </source>
</evidence>
<gene>
    <name evidence="2" type="ORF">F9K24_17570</name>
</gene>
<dbReference type="OrthoDB" id="369950at2"/>
<keyword evidence="1" id="KW-0732">Signal</keyword>
<proteinExistence type="predicted"/>
<dbReference type="Proteomes" id="UP000460298">
    <property type="component" value="Unassembled WGS sequence"/>
</dbReference>
<comment type="caution">
    <text evidence="2">The sequence shown here is derived from an EMBL/GenBank/DDBJ whole genome shotgun (WGS) entry which is preliminary data.</text>
</comment>
<reference evidence="2 3" key="1">
    <citation type="submission" date="2019-10" db="EMBL/GenBank/DDBJ databases">
        <title>Extracellular Electron Transfer in a Candidatus Methanoperedens spp. Enrichment Culture.</title>
        <authorList>
            <person name="Berger S."/>
            <person name="Rangel Shaw D."/>
            <person name="Berben T."/>
            <person name="In 'T Zandt M."/>
            <person name="Frank J."/>
            <person name="Reimann J."/>
            <person name="Jetten M.S.M."/>
            <person name="Welte C.U."/>
        </authorList>
    </citation>
    <scope>NUCLEOTIDE SEQUENCE [LARGE SCALE GENOMIC DNA]</scope>
    <source>
        <strain evidence="2">SB12</strain>
    </source>
</reference>
<feature type="chain" id="PRO_5032545435" description="DUF4252 domain-containing protein" evidence="1">
    <location>
        <begin position="28"/>
        <end position="160"/>
    </location>
</feature>
<evidence type="ECO:0000256" key="1">
    <source>
        <dbReference type="SAM" id="SignalP"/>
    </source>
</evidence>
<dbReference type="EMBL" id="WBUI01000022">
    <property type="protein sequence ID" value="KAB2930245.1"/>
    <property type="molecule type" value="Genomic_DNA"/>
</dbReference>
<protein>
    <recommendedName>
        <fullName evidence="4">DUF4252 domain-containing protein</fullName>
    </recommendedName>
</protein>
<evidence type="ECO:0000313" key="3">
    <source>
        <dbReference type="Proteomes" id="UP000460298"/>
    </source>
</evidence>
<name>A0A833LXN8_9LEPT</name>
<dbReference type="RefSeq" id="WP_002775002.1">
    <property type="nucleotide sequence ID" value="NZ_JQDG01000039.1"/>
</dbReference>
<accession>A0A833LXN8</accession>
<dbReference type="AlphaFoldDB" id="A0A833LXN8"/>
<evidence type="ECO:0000313" key="2">
    <source>
        <dbReference type="EMBL" id="KAB2930245.1"/>
    </source>
</evidence>
<organism evidence="2 3">
    <name type="scientific">Leptonema illini</name>
    <dbReference type="NCBI Taxonomy" id="183"/>
    <lineage>
        <taxon>Bacteria</taxon>
        <taxon>Pseudomonadati</taxon>
        <taxon>Spirochaetota</taxon>
        <taxon>Spirochaetia</taxon>
        <taxon>Leptospirales</taxon>
        <taxon>Leptospiraceae</taxon>
        <taxon>Leptonema</taxon>
    </lineage>
</organism>
<feature type="signal peptide" evidence="1">
    <location>
        <begin position="1"/>
        <end position="27"/>
    </location>
</feature>
<sequence>MKAITMLPIWKASFISVALLLAVQCRSFETTAPQGFAVYEGQGLFSNEYKAITADGVRYRVRTVKNEPEGDAALWKQTLVKGLEKKGFRILNSSSLQTEQGRSMQVVNSQLSAGGEDYLYLTAFIIDGKRIILVEAGGPKELMSVHEKGLQNSLRALKIQ</sequence>